<feature type="compositionally biased region" description="Basic and acidic residues" evidence="2">
    <location>
        <begin position="221"/>
        <end position="234"/>
    </location>
</feature>
<evidence type="ECO:0000256" key="2">
    <source>
        <dbReference type="SAM" id="MobiDB-lite"/>
    </source>
</evidence>
<feature type="region of interest" description="Disordered" evidence="2">
    <location>
        <begin position="1"/>
        <end position="39"/>
    </location>
</feature>
<evidence type="ECO:0000259" key="3">
    <source>
        <dbReference type="PROSITE" id="PS50013"/>
    </source>
</evidence>
<dbReference type="EMBL" id="AZGZ01000003">
    <property type="protein sequence ID" value="KZZ96200.1"/>
    <property type="molecule type" value="Genomic_DNA"/>
</dbReference>
<sequence>MADPDNDNDNDKDNDSDANSTSSSSISITSTAPSEERSDYEFEEIISEATVRGTKYYLVSWTNYRLDESTWEPISHFDDPEQALANWEETKRAIERGEKRPVDIYAIRRQAIHREIAAQRRRLKRRAKKKRLGIPVDSDTECELTPADFDQWEPSEPDSADGDEELPSQPIWAAFRPIRLRRHAPRVRRRKAGQGTSTPLTLSDSSDDESESVSNRSRTGQVERERERETEASKRQRKKTHSAAVNAITLDPEPTRQAQEASASTSRFRENDKGKGKARETQRDRLDDSVLTGHEYVSASSTTIFDPRHPSSAQRALANIKSRKHNHSRTTMPPNKGYLYKKLSTLNRHQKAAREERPPDINQVELFRPGEDVPSMMSTLRGQKRRVDSIFDRGRDESRSDRDRERPPEGNVFARRKSIAQGNTSSRGGAWPFIAPPPPPPPPPPPSLPPPPPPPTSSSSRIDHPSKPTPKKLRPSASAPNVGRPKRNVKKWEAMIYLRVNNKEVGVVKMGELPPPVLNMLSRLPQRERAAEFFVHDLCNLKQYASLCEKVRNQNTLMAAGYVKPFDDSIRELKKFTEYLRGKKLAALFYHPDGEVFILYPGKVPDWAFLDKSNRPSIFEVDLRFAISTSLPRLADLSRGTAAQPIEVNEEDDELFVPNDVDNDMDITMRDATPETLPENEVLPSFLDVSTVDSLDRQGVIRLLEDRFHVTLEELTAVNGDDKPARNFYLGFPRYTVEYEFLRNILKKCGMEIFSNHEGNDWLTFRRTTESEPGTVLLHESFSDFSALPSFSRALYNHINVFYVSLAQPLASTVDTHIDLIFPHGGAILLTDEVITATPQRAVTIVRWFIEHAKGRKRGTWKLAFRPNVSHWILELYATTRDESFAELYRLIEEYTPIYSRMHLNSYTREDSPPASLDDTFEGLDDDEGVFSPFVSTRYIPRYGMRRDNEVELSLRGLDAEMRNADQLIEWFAGWALMNAEKYRKFVVVLAEGRKEKVLEKWKRWTHIEMAEYKHLKHMFPRIRNHDQANNKPS</sequence>
<dbReference type="GO" id="GO:0006338">
    <property type="term" value="P:chromatin remodeling"/>
    <property type="evidence" value="ECO:0007669"/>
    <property type="project" value="UniProtKB-ARBA"/>
</dbReference>
<comment type="subunit">
    <text evidence="1">Component of the NuA4 histone acetyltransferase complex.</text>
</comment>
<organism evidence="4 5">
    <name type="scientific">Ascosphaera apis ARSEF 7405</name>
    <dbReference type="NCBI Taxonomy" id="392613"/>
    <lineage>
        <taxon>Eukaryota</taxon>
        <taxon>Fungi</taxon>
        <taxon>Dikarya</taxon>
        <taxon>Ascomycota</taxon>
        <taxon>Pezizomycotina</taxon>
        <taxon>Eurotiomycetes</taxon>
        <taxon>Eurotiomycetidae</taxon>
        <taxon>Onygenales</taxon>
        <taxon>Ascosphaeraceae</taxon>
        <taxon>Ascosphaera</taxon>
    </lineage>
</organism>
<feature type="region of interest" description="Disordered" evidence="2">
    <location>
        <begin position="127"/>
        <end position="337"/>
    </location>
</feature>
<reference evidence="4 5" key="1">
    <citation type="journal article" date="2016" name="Genome Biol. Evol.">
        <title>Divergent and convergent evolution of fungal pathogenicity.</title>
        <authorList>
            <person name="Shang Y."/>
            <person name="Xiao G."/>
            <person name="Zheng P."/>
            <person name="Cen K."/>
            <person name="Zhan S."/>
            <person name="Wang C."/>
        </authorList>
    </citation>
    <scope>NUCLEOTIDE SEQUENCE [LARGE SCALE GENOMIC DNA]</scope>
    <source>
        <strain evidence="4 5">ARSEF 7405</strain>
    </source>
</reference>
<dbReference type="Proteomes" id="UP000242877">
    <property type="component" value="Unassembled WGS sequence"/>
</dbReference>
<evidence type="ECO:0000256" key="1">
    <source>
        <dbReference type="ARBA" id="ARBA00011353"/>
    </source>
</evidence>
<feature type="compositionally biased region" description="Basic and acidic residues" evidence="2">
    <location>
        <begin position="385"/>
        <end position="408"/>
    </location>
</feature>
<evidence type="ECO:0000313" key="5">
    <source>
        <dbReference type="Proteomes" id="UP000242877"/>
    </source>
</evidence>
<dbReference type="VEuPathDB" id="FungiDB:AAP_00973"/>
<keyword evidence="5" id="KW-1185">Reference proteome</keyword>
<feature type="compositionally biased region" description="Basic residues" evidence="2">
    <location>
        <begin position="178"/>
        <end position="192"/>
    </location>
</feature>
<dbReference type="SUPFAM" id="SSF54160">
    <property type="entry name" value="Chromo domain-like"/>
    <property type="match status" value="1"/>
</dbReference>
<protein>
    <submittedName>
        <fullName evidence="4">Chromo domain-like protein</fullName>
    </submittedName>
</protein>
<comment type="caution">
    <text evidence="4">The sequence shown here is derived from an EMBL/GenBank/DDBJ whole genome shotgun (WGS) entry which is preliminary data.</text>
</comment>
<dbReference type="SMART" id="SM00298">
    <property type="entry name" value="CHROMO"/>
    <property type="match status" value="1"/>
</dbReference>
<dbReference type="InterPro" id="IPR016197">
    <property type="entry name" value="Chromo-like_dom_sf"/>
</dbReference>
<name>A0A166PEC6_9EURO</name>
<dbReference type="Gene3D" id="2.40.50.40">
    <property type="match status" value="1"/>
</dbReference>
<feature type="compositionally biased region" description="Basic and acidic residues" evidence="2">
    <location>
        <begin position="267"/>
        <end position="288"/>
    </location>
</feature>
<feature type="region of interest" description="Disordered" evidence="2">
    <location>
        <begin position="368"/>
        <end position="486"/>
    </location>
</feature>
<feature type="compositionally biased region" description="Polar residues" evidence="2">
    <location>
        <begin position="256"/>
        <end position="266"/>
    </location>
</feature>
<evidence type="ECO:0000313" key="4">
    <source>
        <dbReference type="EMBL" id="KZZ96200.1"/>
    </source>
</evidence>
<dbReference type="CDD" id="cd18966">
    <property type="entry name" value="chromodomain"/>
    <property type="match status" value="1"/>
</dbReference>
<dbReference type="InterPro" id="IPR023780">
    <property type="entry name" value="Chromo_domain"/>
</dbReference>
<feature type="compositionally biased region" description="Low complexity" evidence="2">
    <location>
        <begin position="17"/>
        <end position="33"/>
    </location>
</feature>
<dbReference type="OrthoDB" id="1918685at2759"/>
<feature type="compositionally biased region" description="Acidic residues" evidence="2">
    <location>
        <begin position="150"/>
        <end position="166"/>
    </location>
</feature>
<dbReference type="InterPro" id="IPR000953">
    <property type="entry name" value="Chromo/chromo_shadow_dom"/>
</dbReference>
<accession>A0A166PEC6</accession>
<gene>
    <name evidence="4" type="ORF">AAP_00973</name>
</gene>
<dbReference type="SUPFAM" id="SSF101447">
    <property type="entry name" value="Formin homology 2 domain (FH2 domain)"/>
    <property type="match status" value="1"/>
</dbReference>
<feature type="compositionally biased region" description="Pro residues" evidence="2">
    <location>
        <begin position="434"/>
        <end position="456"/>
    </location>
</feature>
<feature type="domain" description="Chromo" evidence="3">
    <location>
        <begin position="40"/>
        <end position="99"/>
    </location>
</feature>
<dbReference type="PROSITE" id="PS50013">
    <property type="entry name" value="CHROMO_2"/>
    <property type="match status" value="1"/>
</dbReference>
<dbReference type="AlphaFoldDB" id="A0A166PEC6"/>
<dbReference type="Pfam" id="PF00385">
    <property type="entry name" value="Chromo"/>
    <property type="match status" value="1"/>
</dbReference>
<proteinExistence type="predicted"/>